<comment type="similarity">
    <text evidence="1">Belongs to the short-chain dehydrogenases/reductases (SDR) family.</text>
</comment>
<feature type="coiled-coil region" evidence="3">
    <location>
        <begin position="249"/>
        <end position="276"/>
    </location>
</feature>
<protein>
    <submittedName>
        <fullName evidence="4">NAD(P)-binding protein</fullName>
    </submittedName>
</protein>
<dbReference type="GeneID" id="19206463"/>
<keyword evidence="2" id="KW-0560">Oxidoreductase</keyword>
<keyword evidence="5" id="KW-1185">Reference proteome</keyword>
<dbReference type="PANTHER" id="PTHR43976:SF16">
    <property type="entry name" value="SHORT-CHAIN DEHYDROGENASE_REDUCTASE FAMILY PROTEIN"/>
    <property type="match status" value="1"/>
</dbReference>
<reference evidence="5" key="1">
    <citation type="journal article" date="2012" name="Science">
        <title>The Paleozoic origin of enzymatic lignin decomposition reconstructed from 31 fungal genomes.</title>
        <authorList>
            <person name="Floudas D."/>
            <person name="Binder M."/>
            <person name="Riley R."/>
            <person name="Barry K."/>
            <person name="Blanchette R.A."/>
            <person name="Henrissat B."/>
            <person name="Martinez A.T."/>
            <person name="Otillar R."/>
            <person name="Spatafora J.W."/>
            <person name="Yadav J.S."/>
            <person name="Aerts A."/>
            <person name="Benoit I."/>
            <person name="Boyd A."/>
            <person name="Carlson A."/>
            <person name="Copeland A."/>
            <person name="Coutinho P.M."/>
            <person name="de Vries R.P."/>
            <person name="Ferreira P."/>
            <person name="Findley K."/>
            <person name="Foster B."/>
            <person name="Gaskell J."/>
            <person name="Glotzer D."/>
            <person name="Gorecki P."/>
            <person name="Heitman J."/>
            <person name="Hesse C."/>
            <person name="Hori C."/>
            <person name="Igarashi K."/>
            <person name="Jurgens J.A."/>
            <person name="Kallen N."/>
            <person name="Kersten P."/>
            <person name="Kohler A."/>
            <person name="Kuees U."/>
            <person name="Kumar T.K.A."/>
            <person name="Kuo A."/>
            <person name="LaButti K."/>
            <person name="Larrondo L.F."/>
            <person name="Lindquist E."/>
            <person name="Ling A."/>
            <person name="Lombard V."/>
            <person name="Lucas S."/>
            <person name="Lundell T."/>
            <person name="Martin R."/>
            <person name="McLaughlin D.J."/>
            <person name="Morgenstern I."/>
            <person name="Morin E."/>
            <person name="Murat C."/>
            <person name="Nagy L.G."/>
            <person name="Nolan M."/>
            <person name="Ohm R.A."/>
            <person name="Patyshakuliyeva A."/>
            <person name="Rokas A."/>
            <person name="Ruiz-Duenas F.J."/>
            <person name="Sabat G."/>
            <person name="Salamov A."/>
            <person name="Samejima M."/>
            <person name="Schmutz J."/>
            <person name="Slot J.C."/>
            <person name="St John F."/>
            <person name="Stenlid J."/>
            <person name="Sun H."/>
            <person name="Sun S."/>
            <person name="Syed K."/>
            <person name="Tsang A."/>
            <person name="Wiebenga A."/>
            <person name="Young D."/>
            <person name="Pisabarro A."/>
            <person name="Eastwood D.C."/>
            <person name="Martin F."/>
            <person name="Cullen D."/>
            <person name="Grigoriev I.V."/>
            <person name="Hibbett D.S."/>
        </authorList>
    </citation>
    <scope>NUCLEOTIDE SEQUENCE [LARGE SCALE GENOMIC DNA]</scope>
    <source>
        <strain evidence="5">RWD-64-598 SS2</strain>
    </source>
</reference>
<sequence length="280" mass="30579">IVTGASTGFGRELTEQLLGKGDKVIATLRKPEVLADLTQQYPSSQLLVLPLDVTRPEQIADAFKRAGEAFGRIDVVFNNAGMAAVGEVENTSDEVARRVMETNFWGAKNVSVEAVRFFRDVNKPAGGRLLQHSSTSGMYGTALVGFYAASAAVLTCQPKALEGMSEALADELNPEWNIKVTIIGTGPANTIVFNSAPHASVHPAYENNSSPMMQYMRQWHASPQLDGDPKKICAIIDRIAHLEDPPMRVPLLQGAISEARRKLKRVEEEVARFESWSESL</sequence>
<dbReference type="Gene3D" id="3.40.50.720">
    <property type="entry name" value="NAD(P)-binding Rossmann-like Domain"/>
    <property type="match status" value="1"/>
</dbReference>
<dbReference type="EMBL" id="JH711575">
    <property type="protein sequence ID" value="EIW83690.1"/>
    <property type="molecule type" value="Genomic_DNA"/>
</dbReference>
<dbReference type="RefSeq" id="XP_007765213.1">
    <property type="nucleotide sequence ID" value="XM_007767023.1"/>
</dbReference>
<dbReference type="InterPro" id="IPR051911">
    <property type="entry name" value="SDR_oxidoreductase"/>
</dbReference>
<dbReference type="InterPro" id="IPR036291">
    <property type="entry name" value="NAD(P)-bd_dom_sf"/>
</dbReference>
<evidence type="ECO:0000256" key="2">
    <source>
        <dbReference type="ARBA" id="ARBA00023002"/>
    </source>
</evidence>
<dbReference type="Proteomes" id="UP000053558">
    <property type="component" value="Unassembled WGS sequence"/>
</dbReference>
<dbReference type="KEGG" id="cput:CONPUDRAFT_17337"/>
<dbReference type="SUPFAM" id="SSF51735">
    <property type="entry name" value="NAD(P)-binding Rossmann-fold domains"/>
    <property type="match status" value="1"/>
</dbReference>
<dbReference type="OrthoDB" id="1274115at2759"/>
<evidence type="ECO:0000313" key="5">
    <source>
        <dbReference type="Proteomes" id="UP000053558"/>
    </source>
</evidence>
<evidence type="ECO:0000256" key="1">
    <source>
        <dbReference type="ARBA" id="ARBA00006484"/>
    </source>
</evidence>
<dbReference type="PANTHER" id="PTHR43976">
    <property type="entry name" value="SHORT CHAIN DEHYDROGENASE"/>
    <property type="match status" value="1"/>
</dbReference>
<keyword evidence="3" id="KW-0175">Coiled coil</keyword>
<proteinExistence type="inferred from homology"/>
<dbReference type="InterPro" id="IPR002347">
    <property type="entry name" value="SDR_fam"/>
</dbReference>
<dbReference type="GO" id="GO:0016491">
    <property type="term" value="F:oxidoreductase activity"/>
    <property type="evidence" value="ECO:0007669"/>
    <property type="project" value="UniProtKB-KW"/>
</dbReference>
<feature type="non-terminal residue" evidence="4">
    <location>
        <position position="280"/>
    </location>
</feature>
<gene>
    <name evidence="4" type="ORF">CONPUDRAFT_17337</name>
</gene>
<dbReference type="AlphaFoldDB" id="A0A5M3MX80"/>
<accession>A0A5M3MX80</accession>
<comment type="caution">
    <text evidence="4">The sequence shown here is derived from an EMBL/GenBank/DDBJ whole genome shotgun (WGS) entry which is preliminary data.</text>
</comment>
<dbReference type="Pfam" id="PF00106">
    <property type="entry name" value="adh_short"/>
    <property type="match status" value="1"/>
</dbReference>
<organism evidence="4 5">
    <name type="scientific">Coniophora puteana (strain RWD-64-598)</name>
    <name type="common">Brown rot fungus</name>
    <dbReference type="NCBI Taxonomy" id="741705"/>
    <lineage>
        <taxon>Eukaryota</taxon>
        <taxon>Fungi</taxon>
        <taxon>Dikarya</taxon>
        <taxon>Basidiomycota</taxon>
        <taxon>Agaricomycotina</taxon>
        <taxon>Agaricomycetes</taxon>
        <taxon>Agaricomycetidae</taxon>
        <taxon>Boletales</taxon>
        <taxon>Coniophorineae</taxon>
        <taxon>Coniophoraceae</taxon>
        <taxon>Coniophora</taxon>
    </lineage>
</organism>
<name>A0A5M3MX80_CONPW</name>
<evidence type="ECO:0000313" key="4">
    <source>
        <dbReference type="EMBL" id="EIW83690.1"/>
    </source>
</evidence>
<dbReference type="OMA" id="ICAIIDR"/>
<feature type="non-terminal residue" evidence="4">
    <location>
        <position position="1"/>
    </location>
</feature>
<dbReference type="PRINTS" id="PR00081">
    <property type="entry name" value="GDHRDH"/>
</dbReference>
<evidence type="ECO:0000256" key="3">
    <source>
        <dbReference type="SAM" id="Coils"/>
    </source>
</evidence>